<evidence type="ECO:0000256" key="1">
    <source>
        <dbReference type="ARBA" id="ARBA00012528"/>
    </source>
</evidence>
<dbReference type="CDD" id="cd01949">
    <property type="entry name" value="GGDEF"/>
    <property type="match status" value="1"/>
</dbReference>
<gene>
    <name evidence="11" type="ORF">SAMN05421553_2064</name>
</gene>
<protein>
    <recommendedName>
        <fullName evidence="1">diguanylate cyclase</fullName>
        <ecNumber evidence="1">2.7.7.65</ecNumber>
    </recommendedName>
</protein>
<evidence type="ECO:0000256" key="3">
    <source>
        <dbReference type="ARBA" id="ARBA00034247"/>
    </source>
</evidence>
<dbReference type="PANTHER" id="PTHR45138">
    <property type="entry name" value="REGULATORY COMPONENTS OF SENSORY TRANSDUCTION SYSTEM"/>
    <property type="match status" value="1"/>
</dbReference>
<feature type="modified residue" description="4-aspartylphosphate" evidence="5">
    <location>
        <position position="188"/>
    </location>
</feature>
<dbReference type="GO" id="GO:0005886">
    <property type="term" value="C:plasma membrane"/>
    <property type="evidence" value="ECO:0007669"/>
    <property type="project" value="TreeGrafter"/>
</dbReference>
<dbReference type="Gene3D" id="3.30.70.270">
    <property type="match status" value="1"/>
</dbReference>
<dbReference type="GO" id="GO:1902201">
    <property type="term" value="P:negative regulation of bacterial-type flagellum-dependent cell motility"/>
    <property type="evidence" value="ECO:0007669"/>
    <property type="project" value="TreeGrafter"/>
</dbReference>
<dbReference type="CDD" id="cd00088">
    <property type="entry name" value="HPT"/>
    <property type="match status" value="1"/>
</dbReference>
<dbReference type="InterPro" id="IPR000160">
    <property type="entry name" value="GGDEF_dom"/>
</dbReference>
<feature type="domain" description="Response regulatory" evidence="8">
    <location>
        <begin position="265"/>
        <end position="381"/>
    </location>
</feature>
<dbReference type="CDD" id="cd00156">
    <property type="entry name" value="REC"/>
    <property type="match status" value="2"/>
</dbReference>
<feature type="modified residue" description="Phosphohistidine" evidence="4">
    <location>
        <position position="61"/>
    </location>
</feature>
<evidence type="ECO:0000259" key="9">
    <source>
        <dbReference type="PROSITE" id="PS50887"/>
    </source>
</evidence>
<dbReference type="Pfam" id="PF00072">
    <property type="entry name" value="Response_reg"/>
    <property type="match status" value="2"/>
</dbReference>
<dbReference type="PROSITE" id="PS50887">
    <property type="entry name" value="GGDEF"/>
    <property type="match status" value="1"/>
</dbReference>
<dbReference type="SUPFAM" id="SSF47226">
    <property type="entry name" value="Histidine-containing phosphotransfer domain, HPT domain"/>
    <property type="match status" value="1"/>
</dbReference>
<dbReference type="InterPro" id="IPR011006">
    <property type="entry name" value="CheY-like_superfamily"/>
</dbReference>
<comment type="catalytic activity">
    <reaction evidence="3">
        <text>2 GTP = 3',3'-c-di-GMP + 2 diphosphate</text>
        <dbReference type="Rhea" id="RHEA:24898"/>
        <dbReference type="ChEBI" id="CHEBI:33019"/>
        <dbReference type="ChEBI" id="CHEBI:37565"/>
        <dbReference type="ChEBI" id="CHEBI:58805"/>
        <dbReference type="EC" id="2.7.7.65"/>
    </reaction>
</comment>
<feature type="coiled-coil region" evidence="6">
    <location>
        <begin position="79"/>
        <end position="113"/>
    </location>
</feature>
<evidence type="ECO:0000256" key="6">
    <source>
        <dbReference type="SAM" id="Coils"/>
    </source>
</evidence>
<evidence type="ECO:0000256" key="7">
    <source>
        <dbReference type="SAM" id="MobiDB-lite"/>
    </source>
</evidence>
<feature type="domain" description="HPt" evidence="10">
    <location>
        <begin position="15"/>
        <end position="118"/>
    </location>
</feature>
<keyword evidence="5" id="KW-0597">Phosphoprotein</keyword>
<dbReference type="SMART" id="SM00267">
    <property type="entry name" value="GGDEF"/>
    <property type="match status" value="1"/>
</dbReference>
<proteinExistence type="predicted"/>
<dbReference type="NCBIfam" id="TIGR00254">
    <property type="entry name" value="GGDEF"/>
    <property type="match status" value="1"/>
</dbReference>
<dbReference type="AlphaFoldDB" id="A0A1H4Y464"/>
<keyword evidence="12" id="KW-1185">Reference proteome</keyword>
<dbReference type="SMART" id="SM00448">
    <property type="entry name" value="REC"/>
    <property type="match status" value="2"/>
</dbReference>
<accession>A0A1H4Y464</accession>
<keyword evidence="6" id="KW-0175">Coiled coil</keyword>
<feature type="compositionally biased region" description="Polar residues" evidence="7">
    <location>
        <begin position="114"/>
        <end position="126"/>
    </location>
</feature>
<dbReference type="GO" id="GO:0043709">
    <property type="term" value="P:cell adhesion involved in single-species biofilm formation"/>
    <property type="evidence" value="ECO:0007669"/>
    <property type="project" value="TreeGrafter"/>
</dbReference>
<dbReference type="Proteomes" id="UP000242849">
    <property type="component" value="Unassembled WGS sequence"/>
</dbReference>
<dbReference type="InterPro" id="IPR001789">
    <property type="entry name" value="Sig_transdc_resp-reg_receiver"/>
</dbReference>
<dbReference type="Gene3D" id="3.40.50.2300">
    <property type="match status" value="2"/>
</dbReference>
<sequence>MSKGKNTADELQQHLQQLSNAFAVRLQVELPALAQNAERLLHAADPQEQLQHLQSLRDQLHKLAGAAGTFGFSSLGQRARELELEADQWLETLQQEQQSLQDFSRSLQQLARQQFQAERSQETATRTVKPPRPNSSARRIYILEDQLSIGENMRLTLNNFGYHAEHFSRISELDAALQEQLPDALIVDVNLPDESLTGLGYAASLQQRLDEPLPLLVITTQDDFATYLEAVRVGAMVFFTKPVDIPQLENRLERCFAQQQGEPYRVLIIDDDLELASRFSLILRGANMLVEMLHEPADIFASMRSFNPEVVLLDVSMPGCTGPELAQIIRMNDDWLRVPIIYLSAETDINRQMNALIKAGDDFVTKPISDNALVAAVFSRAQRARLLSNALARDSLTGLLKHADIKEQAAVELERALRSGKPASVAMLDIDFFKKVNDSYGHAAGDNVIRALANLLRQRLRRIDSLGRYGGEEFLVVLPDCPSDQALRILDEIRQRFAELQFIAHGQQFSVTLSAGIASTEAPRRVPTTCWIRPTARCTRPNTTAAIRCAEADHEPGYSRLRRRAATHGPAAGSRSASAACTGLPGGRPLLPRATEWRDCRRLCAAGAQPRHAGADEYRRRAELPGPGHRHTAAATCSAQRQAVGRYTPGSRHRQLRPPTDLLPARRPAGVRGRTGLLPATLPRATIRTGPAA</sequence>
<dbReference type="InterPro" id="IPR050469">
    <property type="entry name" value="Diguanylate_Cyclase"/>
</dbReference>
<evidence type="ECO:0000313" key="11">
    <source>
        <dbReference type="EMBL" id="SED11951.1"/>
    </source>
</evidence>
<dbReference type="Pfam" id="PF00990">
    <property type="entry name" value="GGDEF"/>
    <property type="match status" value="1"/>
</dbReference>
<evidence type="ECO:0000313" key="12">
    <source>
        <dbReference type="Proteomes" id="UP000242849"/>
    </source>
</evidence>
<dbReference type="GO" id="GO:0000160">
    <property type="term" value="P:phosphorelay signal transduction system"/>
    <property type="evidence" value="ECO:0007669"/>
    <property type="project" value="UniProtKB-KW"/>
</dbReference>
<keyword evidence="2" id="KW-0902">Two-component regulatory system</keyword>
<evidence type="ECO:0000256" key="2">
    <source>
        <dbReference type="ARBA" id="ARBA00023012"/>
    </source>
</evidence>
<dbReference type="SUPFAM" id="SSF52172">
    <property type="entry name" value="CheY-like"/>
    <property type="match status" value="2"/>
</dbReference>
<feature type="domain" description="Response regulatory" evidence="8">
    <location>
        <begin position="139"/>
        <end position="256"/>
    </location>
</feature>
<reference evidence="12" key="1">
    <citation type="submission" date="2016-10" db="EMBL/GenBank/DDBJ databases">
        <authorList>
            <person name="Varghese N."/>
            <person name="Submissions S."/>
        </authorList>
    </citation>
    <scope>NUCLEOTIDE SEQUENCE [LARGE SCALE GENOMIC DNA]</scope>
    <source>
        <strain evidence="12">DSM 12111</strain>
    </source>
</reference>
<feature type="modified residue" description="4-aspartylphosphate" evidence="5">
    <location>
        <position position="314"/>
    </location>
</feature>
<dbReference type="InterPro" id="IPR043128">
    <property type="entry name" value="Rev_trsase/Diguanyl_cyclase"/>
</dbReference>
<dbReference type="STRING" id="53406.SAMN05421553_2064"/>
<dbReference type="EC" id="2.7.7.65" evidence="1"/>
<dbReference type="Gene3D" id="1.20.120.160">
    <property type="entry name" value="HPT domain"/>
    <property type="match status" value="1"/>
</dbReference>
<dbReference type="EMBL" id="FNSC01000001">
    <property type="protein sequence ID" value="SED11951.1"/>
    <property type="molecule type" value="Genomic_DNA"/>
</dbReference>
<dbReference type="GO" id="GO:0052621">
    <property type="term" value="F:diguanylate cyclase activity"/>
    <property type="evidence" value="ECO:0007669"/>
    <property type="project" value="UniProtKB-EC"/>
</dbReference>
<feature type="region of interest" description="Disordered" evidence="7">
    <location>
        <begin position="114"/>
        <end position="134"/>
    </location>
</feature>
<feature type="region of interest" description="Disordered" evidence="7">
    <location>
        <begin position="646"/>
        <end position="676"/>
    </location>
</feature>
<evidence type="ECO:0000259" key="8">
    <source>
        <dbReference type="PROSITE" id="PS50110"/>
    </source>
</evidence>
<dbReference type="InterPro" id="IPR008207">
    <property type="entry name" value="Sig_transdc_His_kin_Hpt_dom"/>
</dbReference>
<dbReference type="PROSITE" id="PS50894">
    <property type="entry name" value="HPT"/>
    <property type="match status" value="1"/>
</dbReference>
<organism evidence="11 12">
    <name type="scientific">Pseudomonas anguilliseptica</name>
    <dbReference type="NCBI Taxonomy" id="53406"/>
    <lineage>
        <taxon>Bacteria</taxon>
        <taxon>Pseudomonadati</taxon>
        <taxon>Pseudomonadota</taxon>
        <taxon>Gammaproteobacteria</taxon>
        <taxon>Pseudomonadales</taxon>
        <taxon>Pseudomonadaceae</taxon>
        <taxon>Pseudomonas</taxon>
    </lineage>
</organism>
<dbReference type="PANTHER" id="PTHR45138:SF9">
    <property type="entry name" value="DIGUANYLATE CYCLASE DGCM-RELATED"/>
    <property type="match status" value="1"/>
</dbReference>
<evidence type="ECO:0000256" key="5">
    <source>
        <dbReference type="PROSITE-ProRule" id="PRU00169"/>
    </source>
</evidence>
<evidence type="ECO:0000259" key="10">
    <source>
        <dbReference type="PROSITE" id="PS50894"/>
    </source>
</evidence>
<dbReference type="PROSITE" id="PS50110">
    <property type="entry name" value="RESPONSE_REGULATORY"/>
    <property type="match status" value="2"/>
</dbReference>
<dbReference type="Pfam" id="PF01627">
    <property type="entry name" value="Hpt"/>
    <property type="match status" value="1"/>
</dbReference>
<dbReference type="InterPro" id="IPR029787">
    <property type="entry name" value="Nucleotide_cyclase"/>
</dbReference>
<name>A0A1H4Y464_PSEAG</name>
<dbReference type="GO" id="GO:0004672">
    <property type="term" value="F:protein kinase activity"/>
    <property type="evidence" value="ECO:0007669"/>
    <property type="project" value="UniProtKB-ARBA"/>
</dbReference>
<feature type="domain" description="GGDEF" evidence="9">
    <location>
        <begin position="421"/>
        <end position="566"/>
    </location>
</feature>
<dbReference type="SUPFAM" id="SSF55073">
    <property type="entry name" value="Nucleotide cyclase"/>
    <property type="match status" value="1"/>
</dbReference>
<evidence type="ECO:0000256" key="4">
    <source>
        <dbReference type="PROSITE-ProRule" id="PRU00110"/>
    </source>
</evidence>
<dbReference type="InterPro" id="IPR036641">
    <property type="entry name" value="HPT_dom_sf"/>
</dbReference>